<comment type="caution">
    <text evidence="3">The sequence shown here is derived from an EMBL/GenBank/DDBJ whole genome shotgun (WGS) entry which is preliminary data.</text>
</comment>
<feature type="compositionally biased region" description="Polar residues" evidence="1">
    <location>
        <begin position="24"/>
        <end position="42"/>
    </location>
</feature>
<keyword evidence="2" id="KW-0812">Transmembrane</keyword>
<gene>
    <name evidence="3" type="ORF">NCCP691_11290</name>
</gene>
<reference evidence="3 4" key="1">
    <citation type="journal article" date="2022" name="Int. J. Syst. Evol. Microbiol.">
        <title>Noviherbaspirillum aridicola sp. nov., isolated from an arid soil in Pakistan.</title>
        <authorList>
            <person name="Khan I.U."/>
            <person name="Saqib M."/>
            <person name="Amin A."/>
            <person name="Hussain F."/>
            <person name="Li L."/>
            <person name="Liu Y.H."/>
            <person name="Fang B.Z."/>
            <person name="Ahmed I."/>
            <person name="Li W.J."/>
        </authorList>
    </citation>
    <scope>NUCLEOTIDE SEQUENCE [LARGE SCALE GENOMIC DNA]</scope>
    <source>
        <strain evidence="3 4">NCCP-691</strain>
    </source>
</reference>
<feature type="transmembrane region" description="Helical" evidence="2">
    <location>
        <begin position="97"/>
        <end position="117"/>
    </location>
</feature>
<evidence type="ECO:0000313" key="4">
    <source>
        <dbReference type="Proteomes" id="UP000887222"/>
    </source>
</evidence>
<keyword evidence="2" id="KW-0472">Membrane</keyword>
<feature type="transmembrane region" description="Helical" evidence="2">
    <location>
        <begin position="59"/>
        <end position="76"/>
    </location>
</feature>
<keyword evidence="2" id="KW-1133">Transmembrane helix</keyword>
<keyword evidence="4" id="KW-1185">Reference proteome</keyword>
<evidence type="ECO:0000313" key="3">
    <source>
        <dbReference type="EMBL" id="GIZ51115.1"/>
    </source>
</evidence>
<dbReference type="EMBL" id="BPMK01000004">
    <property type="protein sequence ID" value="GIZ51115.1"/>
    <property type="molecule type" value="Genomic_DNA"/>
</dbReference>
<feature type="transmembrane region" description="Helical" evidence="2">
    <location>
        <begin position="123"/>
        <end position="145"/>
    </location>
</feature>
<feature type="region of interest" description="Disordered" evidence="1">
    <location>
        <begin position="21"/>
        <end position="45"/>
    </location>
</feature>
<evidence type="ECO:0000256" key="2">
    <source>
        <dbReference type="SAM" id="Phobius"/>
    </source>
</evidence>
<accession>A0ABQ4Q2T2</accession>
<name>A0ABQ4Q2T2_9BURK</name>
<evidence type="ECO:0000256" key="1">
    <source>
        <dbReference type="SAM" id="MobiDB-lite"/>
    </source>
</evidence>
<dbReference type="Proteomes" id="UP000887222">
    <property type="component" value="Unassembled WGS sequence"/>
</dbReference>
<organism evidence="3 4">
    <name type="scientific">Noviherbaspirillum aridicola</name>
    <dbReference type="NCBI Taxonomy" id="2849687"/>
    <lineage>
        <taxon>Bacteria</taxon>
        <taxon>Pseudomonadati</taxon>
        <taxon>Pseudomonadota</taxon>
        <taxon>Betaproteobacteria</taxon>
        <taxon>Burkholderiales</taxon>
        <taxon>Oxalobacteraceae</taxon>
        <taxon>Noviherbaspirillum</taxon>
    </lineage>
</organism>
<proteinExistence type="predicted"/>
<dbReference type="RefSeq" id="WP_220807289.1">
    <property type="nucleotide sequence ID" value="NZ_BPMK01000004.1"/>
</dbReference>
<protein>
    <submittedName>
        <fullName evidence="3">Uncharacterized protein</fullName>
    </submittedName>
</protein>
<sequence length="148" mass="15404">MSDNNNEIILAQANTDAGFKLPGANTNERQAGSEQPTANTIEVNPGDLVGTSATSSREMLIGGGIFVVLLIAFFFARNAYANHLVAKRVSPTTAGSAGWLLFLGLSFLSAAIVLALVNAQRFLNVFTTAPLVAIGVAALVGMVVVGRR</sequence>